<accession>A0ABS5PUP4</accession>
<dbReference type="RefSeq" id="WP_213238434.1">
    <property type="nucleotide sequence ID" value="NZ_JAHBCL010000046.1"/>
</dbReference>
<feature type="domain" description="Electron transfer flavoprotein alpha/beta-subunit N-terminal" evidence="3">
    <location>
        <begin position="9"/>
        <end position="198"/>
    </location>
</feature>
<evidence type="ECO:0000256" key="1">
    <source>
        <dbReference type="ARBA" id="ARBA00005817"/>
    </source>
</evidence>
<reference evidence="4 5" key="1">
    <citation type="submission" date="2021-05" db="EMBL/GenBank/DDBJ databases">
        <title>Fusibacter ferrireducens sp. nov., an anaerobic, sulfur- and Fe-reducing bacterium isolated from the mangrove sediment.</title>
        <authorList>
            <person name="Qiu D."/>
        </authorList>
    </citation>
    <scope>NUCLEOTIDE SEQUENCE [LARGE SCALE GENOMIC DNA]</scope>
    <source>
        <strain evidence="4 5">DSM 12116</strain>
    </source>
</reference>
<name>A0ABS5PUP4_9FIRM</name>
<dbReference type="InterPro" id="IPR001308">
    <property type="entry name" value="ETF_a/FixB"/>
</dbReference>
<dbReference type="InterPro" id="IPR014731">
    <property type="entry name" value="ETF_asu_C"/>
</dbReference>
<dbReference type="Gene3D" id="3.40.50.1220">
    <property type="entry name" value="TPP-binding domain"/>
    <property type="match status" value="1"/>
</dbReference>
<dbReference type="PANTHER" id="PTHR43153">
    <property type="entry name" value="ELECTRON TRANSFER FLAVOPROTEIN ALPHA"/>
    <property type="match status" value="1"/>
</dbReference>
<dbReference type="Pfam" id="PF01012">
    <property type="entry name" value="ETF"/>
    <property type="match status" value="1"/>
</dbReference>
<comment type="similarity">
    <text evidence="1">Belongs to the ETF alpha-subunit/FixB family.</text>
</comment>
<dbReference type="InterPro" id="IPR014729">
    <property type="entry name" value="Rossmann-like_a/b/a_fold"/>
</dbReference>
<sequence length="330" mass="36084">MELVKNAGIWIVASHFNGQFTDVTYELIGKASELGKAHNETVTAVVIGSDLKAEALYHYGADQVIYAADPIFADFDSNSYAIELEKMMREYKPLAVVFGADDFGRDIAPRLATKLETGLSADCIDLEIKEENGKKLLIQKKPYLNGGIIVDIVCDKRNPQLATVRPGMLMCPTPDEKQSGEVIKWQCSPKAAELLTRIEAVMQKNNLSKDIQKSEIIIAGGRGFKKKEDFEKLYVLADLLGGVVGATRPLVTEGWIDESFQIGQSGKVVSPKLYIGLGISGAAQHCCGVKNTQLFIAVNSDANAPIFQYADYGYVGDCKSFLDELISCLK</sequence>
<keyword evidence="5" id="KW-1185">Reference proteome</keyword>
<dbReference type="PANTHER" id="PTHR43153:SF1">
    <property type="entry name" value="ELECTRON TRANSFER FLAVOPROTEIN SUBUNIT ALPHA, MITOCHONDRIAL"/>
    <property type="match status" value="1"/>
</dbReference>
<comment type="caution">
    <text evidence="4">The sequence shown here is derived from an EMBL/GenBank/DDBJ whole genome shotgun (WGS) entry which is preliminary data.</text>
</comment>
<protein>
    <submittedName>
        <fullName evidence="4">Electron transfer flavoprotein subunit alpha/FixB family protein</fullName>
    </submittedName>
</protein>
<dbReference type="SMART" id="SM00893">
    <property type="entry name" value="ETF"/>
    <property type="match status" value="1"/>
</dbReference>
<dbReference type="SUPFAM" id="SSF52402">
    <property type="entry name" value="Adenine nucleotide alpha hydrolases-like"/>
    <property type="match status" value="1"/>
</dbReference>
<dbReference type="InterPro" id="IPR033947">
    <property type="entry name" value="ETF_alpha_N"/>
</dbReference>
<proteinExistence type="inferred from homology"/>
<dbReference type="Pfam" id="PF00766">
    <property type="entry name" value="ETF_alpha"/>
    <property type="match status" value="1"/>
</dbReference>
<dbReference type="PIRSF" id="PIRSF000089">
    <property type="entry name" value="Electra_flavoP_a"/>
    <property type="match status" value="1"/>
</dbReference>
<keyword evidence="2" id="KW-0285">Flavoprotein</keyword>
<dbReference type="CDD" id="cd01715">
    <property type="entry name" value="ETF_alpha"/>
    <property type="match status" value="1"/>
</dbReference>
<dbReference type="InterPro" id="IPR014730">
    <property type="entry name" value="ETF_a/b_N"/>
</dbReference>
<organism evidence="4 5">
    <name type="scientific">Fusibacter paucivorans</name>
    <dbReference type="NCBI Taxonomy" id="76009"/>
    <lineage>
        <taxon>Bacteria</taxon>
        <taxon>Bacillati</taxon>
        <taxon>Bacillota</taxon>
        <taxon>Clostridia</taxon>
        <taxon>Eubacteriales</taxon>
        <taxon>Eubacteriales Family XII. Incertae Sedis</taxon>
        <taxon>Fusibacter</taxon>
    </lineage>
</organism>
<evidence type="ECO:0000256" key="2">
    <source>
        <dbReference type="ARBA" id="ARBA00022630"/>
    </source>
</evidence>
<dbReference type="Proteomes" id="UP000746471">
    <property type="component" value="Unassembled WGS sequence"/>
</dbReference>
<dbReference type="InterPro" id="IPR029035">
    <property type="entry name" value="DHS-like_NAD/FAD-binding_dom"/>
</dbReference>
<gene>
    <name evidence="4" type="ORF">KHM83_18065</name>
</gene>
<evidence type="ECO:0000313" key="4">
    <source>
        <dbReference type="EMBL" id="MBS7528577.1"/>
    </source>
</evidence>
<evidence type="ECO:0000313" key="5">
    <source>
        <dbReference type="Proteomes" id="UP000746471"/>
    </source>
</evidence>
<dbReference type="Gene3D" id="3.40.50.620">
    <property type="entry name" value="HUPs"/>
    <property type="match status" value="1"/>
</dbReference>
<evidence type="ECO:0000259" key="3">
    <source>
        <dbReference type="SMART" id="SM00893"/>
    </source>
</evidence>
<dbReference type="EMBL" id="JAHBCL010000046">
    <property type="protein sequence ID" value="MBS7528577.1"/>
    <property type="molecule type" value="Genomic_DNA"/>
</dbReference>
<dbReference type="SUPFAM" id="SSF52467">
    <property type="entry name" value="DHS-like NAD/FAD-binding domain"/>
    <property type="match status" value="1"/>
</dbReference>